<proteinExistence type="predicted"/>
<gene>
    <name evidence="1" type="ORF">Cpir12675_004938</name>
</gene>
<protein>
    <submittedName>
        <fullName evidence="1">Uncharacterized protein</fullName>
    </submittedName>
</protein>
<name>A0ABR3YU89_9PEZI</name>
<reference evidence="1 2" key="1">
    <citation type="journal article" date="2024" name="IMA Fungus">
        <title>IMA Genome - F19 : A genome assembly and annotation guide to empower mycologists, including annotated draft genome sequences of Ceratocystis pirilliformis, Diaporthe australafricana, Fusarium ophioides, Paecilomyces lecythidis, and Sporothrix stenoceras.</title>
        <authorList>
            <person name="Aylward J."/>
            <person name="Wilson A.M."/>
            <person name="Visagie C.M."/>
            <person name="Spraker J."/>
            <person name="Barnes I."/>
            <person name="Buitendag C."/>
            <person name="Ceriani C."/>
            <person name="Del Mar Angel L."/>
            <person name="du Plessis D."/>
            <person name="Fuchs T."/>
            <person name="Gasser K."/>
            <person name="Kramer D."/>
            <person name="Li W."/>
            <person name="Munsamy K."/>
            <person name="Piso A."/>
            <person name="Price J.L."/>
            <person name="Sonnekus B."/>
            <person name="Thomas C."/>
            <person name="van der Nest A."/>
            <person name="van Dijk A."/>
            <person name="van Heerden A."/>
            <person name="van Vuuren N."/>
            <person name="Yilmaz N."/>
            <person name="Duong T.A."/>
            <person name="van der Merwe N.A."/>
            <person name="Wingfield M.J."/>
            <person name="Wingfield B.D."/>
        </authorList>
    </citation>
    <scope>NUCLEOTIDE SEQUENCE [LARGE SCALE GENOMIC DNA]</scope>
    <source>
        <strain evidence="1 2">CMW 12675</strain>
    </source>
</reference>
<sequence length="136" mass="14735">MLASRLVEEALKSLLRKFGVGETEWQLILLNICVTNMVAAAGEARGVAGSSWDIVHMFQQQDEVLRPFKLIEIGGDDNGASCGENSGCELAVSEEELNVWESATGNDSDEDSLKNPLPTMWETGFVVCHDSAFAVS</sequence>
<evidence type="ECO:0000313" key="1">
    <source>
        <dbReference type="EMBL" id="KAL1891461.1"/>
    </source>
</evidence>
<dbReference type="EMBL" id="JAWDJO010000153">
    <property type="protein sequence ID" value="KAL1891461.1"/>
    <property type="molecule type" value="Genomic_DNA"/>
</dbReference>
<dbReference type="InterPro" id="IPR036775">
    <property type="entry name" value="DNA_pol_Y-fam_lit_finger_sf"/>
</dbReference>
<comment type="caution">
    <text evidence="1">The sequence shown here is derived from an EMBL/GenBank/DDBJ whole genome shotgun (WGS) entry which is preliminary data.</text>
</comment>
<organism evidence="1 2">
    <name type="scientific">Ceratocystis pirilliformis</name>
    <dbReference type="NCBI Taxonomy" id="259994"/>
    <lineage>
        <taxon>Eukaryota</taxon>
        <taxon>Fungi</taxon>
        <taxon>Dikarya</taxon>
        <taxon>Ascomycota</taxon>
        <taxon>Pezizomycotina</taxon>
        <taxon>Sordariomycetes</taxon>
        <taxon>Hypocreomycetidae</taxon>
        <taxon>Microascales</taxon>
        <taxon>Ceratocystidaceae</taxon>
        <taxon>Ceratocystis</taxon>
    </lineage>
</organism>
<accession>A0ABR3YU89</accession>
<dbReference type="Gene3D" id="3.30.1490.100">
    <property type="entry name" value="DNA polymerase, Y-family, little finger domain"/>
    <property type="match status" value="1"/>
</dbReference>
<evidence type="ECO:0000313" key="2">
    <source>
        <dbReference type="Proteomes" id="UP001583280"/>
    </source>
</evidence>
<dbReference type="Proteomes" id="UP001583280">
    <property type="component" value="Unassembled WGS sequence"/>
</dbReference>
<keyword evidence="2" id="KW-1185">Reference proteome</keyword>